<evidence type="ECO:0000313" key="7">
    <source>
        <dbReference type="Proteomes" id="UP000800041"/>
    </source>
</evidence>
<keyword evidence="2" id="KW-0689">Ribosomal protein</keyword>
<reference evidence="6" key="1">
    <citation type="journal article" date="2020" name="Stud. Mycol.">
        <title>101 Dothideomycetes genomes: a test case for predicting lifestyles and emergence of pathogens.</title>
        <authorList>
            <person name="Haridas S."/>
            <person name="Albert R."/>
            <person name="Binder M."/>
            <person name="Bloem J."/>
            <person name="Labutti K."/>
            <person name="Salamov A."/>
            <person name="Andreopoulos B."/>
            <person name="Baker S."/>
            <person name="Barry K."/>
            <person name="Bills G."/>
            <person name="Bluhm B."/>
            <person name="Cannon C."/>
            <person name="Castanera R."/>
            <person name="Culley D."/>
            <person name="Daum C."/>
            <person name="Ezra D."/>
            <person name="Gonzalez J."/>
            <person name="Henrissat B."/>
            <person name="Kuo A."/>
            <person name="Liang C."/>
            <person name="Lipzen A."/>
            <person name="Lutzoni F."/>
            <person name="Magnuson J."/>
            <person name="Mondo S."/>
            <person name="Nolan M."/>
            <person name="Ohm R."/>
            <person name="Pangilinan J."/>
            <person name="Park H.-J."/>
            <person name="Ramirez L."/>
            <person name="Alfaro M."/>
            <person name="Sun H."/>
            <person name="Tritt A."/>
            <person name="Yoshinaga Y."/>
            <person name="Zwiers L.-H."/>
            <person name="Turgeon B."/>
            <person name="Goodwin S."/>
            <person name="Spatafora J."/>
            <person name="Crous P."/>
            <person name="Grigoriev I."/>
        </authorList>
    </citation>
    <scope>NUCLEOTIDE SEQUENCE</scope>
    <source>
        <strain evidence="6">CBS 113979</strain>
    </source>
</reference>
<protein>
    <submittedName>
        <fullName evidence="6">Uncharacterized protein</fullName>
    </submittedName>
</protein>
<keyword evidence="4" id="KW-0687">Ribonucleoprotein</keyword>
<evidence type="ECO:0000256" key="3">
    <source>
        <dbReference type="ARBA" id="ARBA00023128"/>
    </source>
</evidence>
<dbReference type="OrthoDB" id="1696305at2759"/>
<dbReference type="PANTHER" id="PTHR13274:SF2">
    <property type="entry name" value="SMALL RIBOSOMAL SUBUNIT PROTEIN MS25"/>
    <property type="match status" value="1"/>
</dbReference>
<evidence type="ECO:0000313" key="6">
    <source>
        <dbReference type="EMBL" id="KAF1991342.1"/>
    </source>
</evidence>
<organism evidence="6 7">
    <name type="scientific">Aulographum hederae CBS 113979</name>
    <dbReference type="NCBI Taxonomy" id="1176131"/>
    <lineage>
        <taxon>Eukaryota</taxon>
        <taxon>Fungi</taxon>
        <taxon>Dikarya</taxon>
        <taxon>Ascomycota</taxon>
        <taxon>Pezizomycotina</taxon>
        <taxon>Dothideomycetes</taxon>
        <taxon>Pleosporomycetidae</taxon>
        <taxon>Aulographales</taxon>
        <taxon>Aulographaceae</taxon>
    </lineage>
</organism>
<comment type="subcellular location">
    <subcellularLocation>
        <location evidence="1">Mitochondrion</location>
    </subcellularLocation>
</comment>
<dbReference type="GO" id="GO:0005739">
    <property type="term" value="C:mitochondrion"/>
    <property type="evidence" value="ECO:0007669"/>
    <property type="project" value="UniProtKB-SubCell"/>
</dbReference>
<feature type="compositionally biased region" description="Low complexity" evidence="5">
    <location>
        <begin position="97"/>
        <end position="138"/>
    </location>
</feature>
<keyword evidence="7" id="KW-1185">Reference proteome</keyword>
<evidence type="ECO:0000256" key="1">
    <source>
        <dbReference type="ARBA" id="ARBA00004173"/>
    </source>
</evidence>
<dbReference type="GO" id="GO:0005840">
    <property type="term" value="C:ribosome"/>
    <property type="evidence" value="ECO:0007669"/>
    <property type="project" value="UniProtKB-KW"/>
</dbReference>
<dbReference type="InterPro" id="IPR040049">
    <property type="entry name" value="Ribosomal_mS25/mL61"/>
</dbReference>
<keyword evidence="3" id="KW-0496">Mitochondrion</keyword>
<sequence>MPSIVSRMRKLRSQLLNIRFGPGAAVLPKDVQRIHLSFAQYINGGHRGPRKFWRLYYQRLKYHNPALITTVDRDGVPQDGPATLTIFYAGGETSASASSATTTAATSDPTSTAAAATHSTTTPSSPAGTTIPTSSLTPSTPPSPYTPTSHVLTIDCKHKQPQDILSEFLALTKAQPVIPSASEQEQLDEMKRLEEASVRDREIQARETESRVIERERMC</sequence>
<evidence type="ECO:0000256" key="2">
    <source>
        <dbReference type="ARBA" id="ARBA00022980"/>
    </source>
</evidence>
<dbReference type="AlphaFoldDB" id="A0A6G1HE62"/>
<dbReference type="EMBL" id="ML977139">
    <property type="protein sequence ID" value="KAF1991342.1"/>
    <property type="molecule type" value="Genomic_DNA"/>
</dbReference>
<dbReference type="PANTHER" id="PTHR13274">
    <property type="entry name" value="MITOCHONDRIAL RIBOSOMAL PROTEIN S25"/>
    <property type="match status" value="1"/>
</dbReference>
<evidence type="ECO:0000256" key="5">
    <source>
        <dbReference type="SAM" id="MobiDB-lite"/>
    </source>
</evidence>
<dbReference type="Proteomes" id="UP000800041">
    <property type="component" value="Unassembled WGS sequence"/>
</dbReference>
<dbReference type="GO" id="GO:0003735">
    <property type="term" value="F:structural constituent of ribosome"/>
    <property type="evidence" value="ECO:0007669"/>
    <property type="project" value="InterPro"/>
</dbReference>
<name>A0A6G1HE62_9PEZI</name>
<dbReference type="GO" id="GO:1990904">
    <property type="term" value="C:ribonucleoprotein complex"/>
    <property type="evidence" value="ECO:0007669"/>
    <property type="project" value="UniProtKB-KW"/>
</dbReference>
<gene>
    <name evidence="6" type="ORF">K402DRAFT_123339</name>
</gene>
<accession>A0A6G1HE62</accession>
<evidence type="ECO:0000256" key="4">
    <source>
        <dbReference type="ARBA" id="ARBA00023274"/>
    </source>
</evidence>
<proteinExistence type="predicted"/>
<feature type="region of interest" description="Disordered" evidence="5">
    <location>
        <begin position="97"/>
        <end position="148"/>
    </location>
</feature>